<proteinExistence type="predicted"/>
<dbReference type="AlphaFoldDB" id="A0A0A9CND3"/>
<dbReference type="EMBL" id="GBRH01220819">
    <property type="protein sequence ID" value="JAD77076.1"/>
    <property type="molecule type" value="Transcribed_RNA"/>
</dbReference>
<protein>
    <submittedName>
        <fullName evidence="1">Uncharacterized protein</fullName>
    </submittedName>
</protein>
<evidence type="ECO:0000313" key="1">
    <source>
        <dbReference type="EMBL" id="JAD77076.1"/>
    </source>
</evidence>
<accession>A0A0A9CND3</accession>
<reference evidence="1" key="1">
    <citation type="submission" date="2014-09" db="EMBL/GenBank/DDBJ databases">
        <authorList>
            <person name="Magalhaes I.L.F."/>
            <person name="Oliveira U."/>
            <person name="Santos F.R."/>
            <person name="Vidigal T.H.D.A."/>
            <person name="Brescovit A.D."/>
            <person name="Santos A.J."/>
        </authorList>
    </citation>
    <scope>NUCLEOTIDE SEQUENCE</scope>
    <source>
        <tissue evidence="1">Shoot tissue taken approximately 20 cm above the soil surface</tissue>
    </source>
</reference>
<name>A0A0A9CND3_ARUDO</name>
<sequence length="107" mass="12294">MDELSLVKSEPLAWPVRRFPRGLERVSLKGDIIFDFCRILRMGPIDASSLSKSVPLRFRTCLPPACKLWALWDNEDMFTSLEELGPLKYGERDILYIADRPRNPGVT</sequence>
<organism evidence="1">
    <name type="scientific">Arundo donax</name>
    <name type="common">Giant reed</name>
    <name type="synonym">Donax arundinaceus</name>
    <dbReference type="NCBI Taxonomy" id="35708"/>
    <lineage>
        <taxon>Eukaryota</taxon>
        <taxon>Viridiplantae</taxon>
        <taxon>Streptophyta</taxon>
        <taxon>Embryophyta</taxon>
        <taxon>Tracheophyta</taxon>
        <taxon>Spermatophyta</taxon>
        <taxon>Magnoliopsida</taxon>
        <taxon>Liliopsida</taxon>
        <taxon>Poales</taxon>
        <taxon>Poaceae</taxon>
        <taxon>PACMAD clade</taxon>
        <taxon>Arundinoideae</taxon>
        <taxon>Arundineae</taxon>
        <taxon>Arundo</taxon>
    </lineage>
</organism>
<reference evidence="1" key="2">
    <citation type="journal article" date="2015" name="Data Brief">
        <title>Shoot transcriptome of the giant reed, Arundo donax.</title>
        <authorList>
            <person name="Barrero R.A."/>
            <person name="Guerrero F.D."/>
            <person name="Moolhuijzen P."/>
            <person name="Goolsby J.A."/>
            <person name="Tidwell J."/>
            <person name="Bellgard S.E."/>
            <person name="Bellgard M.I."/>
        </authorList>
    </citation>
    <scope>NUCLEOTIDE SEQUENCE</scope>
    <source>
        <tissue evidence="1">Shoot tissue taken approximately 20 cm above the soil surface</tissue>
    </source>
</reference>